<evidence type="ECO:0000256" key="2">
    <source>
        <dbReference type="ARBA" id="ARBA00012729"/>
    </source>
</evidence>
<dbReference type="GO" id="GO:0005975">
    <property type="term" value="P:carbohydrate metabolic process"/>
    <property type="evidence" value="ECO:0007669"/>
    <property type="project" value="InterPro"/>
</dbReference>
<dbReference type="CDD" id="cd11618">
    <property type="entry name" value="ChtBD1_1"/>
    <property type="match status" value="1"/>
</dbReference>
<dbReference type="Gene3D" id="3.10.50.10">
    <property type="match status" value="1"/>
</dbReference>
<evidence type="ECO:0000256" key="3">
    <source>
        <dbReference type="ARBA" id="ARBA00022669"/>
    </source>
</evidence>
<dbReference type="RefSeq" id="XP_008085695.1">
    <property type="nucleotide sequence ID" value="XM_008087504.1"/>
</dbReference>
<keyword evidence="4" id="KW-1015">Disulfide bond</keyword>
<organism evidence="8 9">
    <name type="scientific">Glarea lozoyensis (strain ATCC 20868 / MF5171)</name>
    <dbReference type="NCBI Taxonomy" id="1116229"/>
    <lineage>
        <taxon>Eukaryota</taxon>
        <taxon>Fungi</taxon>
        <taxon>Dikarya</taxon>
        <taxon>Ascomycota</taxon>
        <taxon>Pezizomycotina</taxon>
        <taxon>Leotiomycetes</taxon>
        <taxon>Helotiales</taxon>
        <taxon>Helotiaceae</taxon>
        <taxon>Glarea</taxon>
    </lineage>
</organism>
<reference evidence="8 9" key="1">
    <citation type="journal article" date="2013" name="BMC Genomics">
        <title>Genomics-driven discovery of the pneumocandin biosynthetic gene cluster in the fungus Glarea lozoyensis.</title>
        <authorList>
            <person name="Chen L."/>
            <person name="Yue Q."/>
            <person name="Zhang X."/>
            <person name="Xiang M."/>
            <person name="Wang C."/>
            <person name="Li S."/>
            <person name="Che Y."/>
            <person name="Ortiz-Lopez F.J."/>
            <person name="Bills G.F."/>
            <person name="Liu X."/>
            <person name="An Z."/>
        </authorList>
    </citation>
    <scope>NUCLEOTIDE SEQUENCE [LARGE SCALE GENOMIC DNA]</scope>
    <source>
        <strain evidence="9">ATCC 20868 / MF5171</strain>
    </source>
</reference>
<dbReference type="GO" id="GO:0008061">
    <property type="term" value="F:chitin binding"/>
    <property type="evidence" value="ECO:0007669"/>
    <property type="project" value="UniProtKB-UniRule"/>
</dbReference>
<evidence type="ECO:0000313" key="9">
    <source>
        <dbReference type="Proteomes" id="UP000016922"/>
    </source>
</evidence>
<keyword evidence="9" id="KW-1185">Reference proteome</keyword>
<dbReference type="Gene3D" id="3.20.20.80">
    <property type="entry name" value="Glycosidases"/>
    <property type="match status" value="1"/>
</dbReference>
<dbReference type="eggNOG" id="KOG2806">
    <property type="taxonomic scope" value="Eukaryota"/>
</dbReference>
<dbReference type="KEGG" id="glz:GLAREA_02418"/>
<dbReference type="InterPro" id="IPR001223">
    <property type="entry name" value="Glyco_hydro18_cat"/>
</dbReference>
<dbReference type="GeneID" id="19461475"/>
<dbReference type="InterPro" id="IPR029070">
    <property type="entry name" value="Chitinase_insertion_sf"/>
</dbReference>
<feature type="disulfide bond" evidence="4">
    <location>
        <begin position="48"/>
        <end position="60"/>
    </location>
</feature>
<protein>
    <recommendedName>
        <fullName evidence="2">chitinase</fullName>
        <ecNumber evidence="2">3.2.1.14</ecNumber>
    </recommendedName>
</protein>
<dbReference type="Pfam" id="PF00704">
    <property type="entry name" value="Glyco_hydro_18"/>
    <property type="match status" value="1"/>
</dbReference>
<dbReference type="PANTHER" id="PTHR11177">
    <property type="entry name" value="CHITINASE"/>
    <property type="match status" value="1"/>
</dbReference>
<sequence>MRRTTVSTFLALAVGGLAWPTSLLETNSIPALAKRDVPMCGPSTGVSCGMNVCCSGSGYCGTTSAHCNSCQSGYGSCAVPTPKKCGKTSGTANGRTVGYYRGASGTGRTCHVVQPSNIDTSKFTHLNYAFAVFDSGFNVVPQDSADVALYTKFTALKSSKLETWIAIGGGGSTTPWSSMVATSANRAKFITSLKAFLVKYGFQGVDLDWEVPLNTADKVGYTSLAKELRASFGTTYKISMAFPVDYGDMFYVDAKGMEPYLDWIGYMSYDIKNPDGTVAGHTDIVKVEDKALPFWFSGIPPAKLNLGLASYGHGYTLASTNCRVANCAATGVSAPGTCIPDPTGVMSLFDIKDIIAAKSLNPALVSAGMYKYIAFNNGQWIGYDDAETVALKKGWANDFCFGGTMQWAIDLGSF</sequence>
<feature type="disulfide bond" evidence="4">
    <location>
        <begin position="53"/>
        <end position="67"/>
    </location>
</feature>
<dbReference type="OrthoDB" id="73875at2759"/>
<feature type="domain" description="GH18" evidence="7">
    <location>
        <begin position="94"/>
        <end position="414"/>
    </location>
</feature>
<dbReference type="HOGENOM" id="CLU_002833_2_0_1"/>
<dbReference type="PROSITE" id="PS50941">
    <property type="entry name" value="CHIT_BIND_I_2"/>
    <property type="match status" value="1"/>
</dbReference>
<dbReference type="SUPFAM" id="SSF54556">
    <property type="entry name" value="Chitinase insertion domain"/>
    <property type="match status" value="1"/>
</dbReference>
<dbReference type="GO" id="GO:0008843">
    <property type="term" value="F:endochitinase activity"/>
    <property type="evidence" value="ECO:0007669"/>
    <property type="project" value="UniProtKB-EC"/>
</dbReference>
<dbReference type="InterPro" id="IPR011583">
    <property type="entry name" value="Chitinase_II/V-like_cat"/>
</dbReference>
<feature type="signal peptide" evidence="5">
    <location>
        <begin position="1"/>
        <end position="18"/>
    </location>
</feature>
<dbReference type="InterPro" id="IPR050314">
    <property type="entry name" value="Glycosyl_Hydrlase_18"/>
</dbReference>
<dbReference type="InterPro" id="IPR001002">
    <property type="entry name" value="Chitin-bd_1"/>
</dbReference>
<dbReference type="STRING" id="1116229.S3CL65"/>
<dbReference type="EMBL" id="KE145370">
    <property type="protein sequence ID" value="EPE26505.1"/>
    <property type="molecule type" value="Genomic_DNA"/>
</dbReference>
<dbReference type="SUPFAM" id="SSF51445">
    <property type="entry name" value="(Trans)glycosidases"/>
    <property type="match status" value="1"/>
</dbReference>
<dbReference type="SMART" id="SM00636">
    <property type="entry name" value="Glyco_18"/>
    <property type="match status" value="1"/>
</dbReference>
<dbReference type="OMA" id="WTQNRAP"/>
<evidence type="ECO:0000256" key="1">
    <source>
        <dbReference type="ARBA" id="ARBA00008682"/>
    </source>
</evidence>
<accession>S3CL65</accession>
<feature type="domain" description="Chitin-binding type-1" evidence="6">
    <location>
        <begin position="37"/>
        <end position="87"/>
    </location>
</feature>
<dbReference type="PROSITE" id="PS51910">
    <property type="entry name" value="GH18_2"/>
    <property type="match status" value="1"/>
</dbReference>
<dbReference type="PANTHER" id="PTHR11177:SF333">
    <property type="entry name" value="CHITINASE"/>
    <property type="match status" value="1"/>
</dbReference>
<dbReference type="Gene3D" id="3.30.60.10">
    <property type="entry name" value="Endochitinase-like"/>
    <property type="match status" value="1"/>
</dbReference>
<keyword evidence="8" id="KW-0378">Hydrolase</keyword>
<comment type="caution">
    <text evidence="4">Lacks conserved residue(s) required for the propagation of feature annotation.</text>
</comment>
<comment type="similarity">
    <text evidence="1">Belongs to the glycosyl hydrolase 18 family. Chitinase class V subfamily.</text>
</comment>
<keyword evidence="3 4" id="KW-0147">Chitin-binding</keyword>
<feature type="chain" id="PRO_5004507555" description="chitinase" evidence="5">
    <location>
        <begin position="19"/>
        <end position="414"/>
    </location>
</feature>
<dbReference type="Proteomes" id="UP000016922">
    <property type="component" value="Unassembled WGS sequence"/>
</dbReference>
<evidence type="ECO:0000259" key="6">
    <source>
        <dbReference type="PROSITE" id="PS50941"/>
    </source>
</evidence>
<dbReference type="InterPro" id="IPR036861">
    <property type="entry name" value="Endochitinase-like_sf"/>
</dbReference>
<dbReference type="AlphaFoldDB" id="S3CL65"/>
<evidence type="ECO:0000313" key="8">
    <source>
        <dbReference type="EMBL" id="EPE26505.1"/>
    </source>
</evidence>
<evidence type="ECO:0000256" key="5">
    <source>
        <dbReference type="SAM" id="SignalP"/>
    </source>
</evidence>
<proteinExistence type="inferred from homology"/>
<dbReference type="EC" id="3.2.1.14" evidence="2"/>
<evidence type="ECO:0000259" key="7">
    <source>
        <dbReference type="PROSITE" id="PS51910"/>
    </source>
</evidence>
<name>S3CL65_GLAL2</name>
<dbReference type="SUPFAM" id="SSF57016">
    <property type="entry name" value="Plant lectins/antimicrobial peptides"/>
    <property type="match status" value="1"/>
</dbReference>
<evidence type="ECO:0000256" key="4">
    <source>
        <dbReference type="PROSITE-ProRule" id="PRU00261"/>
    </source>
</evidence>
<keyword evidence="5" id="KW-0732">Signal</keyword>
<keyword evidence="8" id="KW-0326">Glycosidase</keyword>
<gene>
    <name evidence="8" type="ORF">GLAREA_02418</name>
</gene>
<dbReference type="InterPro" id="IPR017853">
    <property type="entry name" value="GH"/>
</dbReference>